<sequence>MGKLLLGLGKLLMSPFGLLIRLVKISLPLFLIGLVILAILHFGFGIGLGNGFGAGKGNGVSEIVAESNESSVAMESTVDQDNEEPKETKAKVENIEVTVNGNEFWYQNNRVSVEELIKLIETKKTDIVVQISDDNASRNAYSNIINSLREAHIPYEEKN</sequence>
<feature type="transmembrane region" description="Helical" evidence="1">
    <location>
        <begin position="29"/>
        <end position="48"/>
    </location>
</feature>
<accession>A0A1I0AY34</accession>
<evidence type="ECO:0000313" key="3">
    <source>
        <dbReference type="Proteomes" id="UP000199820"/>
    </source>
</evidence>
<dbReference type="OrthoDB" id="10004887at2"/>
<keyword evidence="3" id="KW-1185">Reference proteome</keyword>
<dbReference type="AlphaFoldDB" id="A0A1I0AY34"/>
<evidence type="ECO:0008006" key="4">
    <source>
        <dbReference type="Google" id="ProtNLM"/>
    </source>
</evidence>
<organism evidence="2 3">
    <name type="scientific">[Clostridium] aminophilum</name>
    <dbReference type="NCBI Taxonomy" id="1526"/>
    <lineage>
        <taxon>Bacteria</taxon>
        <taxon>Bacillati</taxon>
        <taxon>Bacillota</taxon>
        <taxon>Clostridia</taxon>
        <taxon>Lachnospirales</taxon>
        <taxon>Lachnospiraceae</taxon>
    </lineage>
</organism>
<keyword evidence="1" id="KW-1133">Transmembrane helix</keyword>
<keyword evidence="1" id="KW-0812">Transmembrane</keyword>
<evidence type="ECO:0000313" key="2">
    <source>
        <dbReference type="EMBL" id="SES98932.1"/>
    </source>
</evidence>
<name>A0A1I0AY34_9FIRM</name>
<keyword evidence="1" id="KW-0472">Membrane</keyword>
<evidence type="ECO:0000256" key="1">
    <source>
        <dbReference type="SAM" id="Phobius"/>
    </source>
</evidence>
<dbReference type="Proteomes" id="UP000199820">
    <property type="component" value="Unassembled WGS sequence"/>
</dbReference>
<reference evidence="2 3" key="1">
    <citation type="submission" date="2016-10" db="EMBL/GenBank/DDBJ databases">
        <authorList>
            <person name="de Groot N.N."/>
        </authorList>
    </citation>
    <scope>NUCLEOTIDE SEQUENCE [LARGE SCALE GENOMIC DNA]</scope>
    <source>
        <strain evidence="2 3">KH1P1</strain>
    </source>
</reference>
<dbReference type="EMBL" id="FOIL01000003">
    <property type="protein sequence ID" value="SES98932.1"/>
    <property type="molecule type" value="Genomic_DNA"/>
</dbReference>
<proteinExistence type="predicted"/>
<gene>
    <name evidence="2" type="ORF">SAMN04487771_10038</name>
</gene>
<dbReference type="RefSeq" id="WP_074648177.1">
    <property type="nucleotide sequence ID" value="NZ_FOIL01000003.1"/>
</dbReference>
<protein>
    <recommendedName>
        <fullName evidence="4">Biopolymer transport protein ExbD/TolR</fullName>
    </recommendedName>
</protein>